<evidence type="ECO:0000313" key="9">
    <source>
        <dbReference type="Proteomes" id="UP000652761"/>
    </source>
</evidence>
<sequence length="304" mass="33593">LSKPISAKEGNKLGLVDIVVSHEELLQVCRQWAVDIAIRLKPWMYSLRLTDKIGSISHAHEIIKAARQEANRVTPNMPQHQACLDAIEEGIIWGGYVGSLKVCIMFFHVLYIYGLVVYCVFSEAKLSKKMMLSSTSKGLIHIFFAQRATSKVPNVTDIGLKPRSIKKVGVIGGGLMGSGIATALLRSDIPVVLKEIDSTCLQKGLKMIEVNLESLVKKGAMSQDKMFEALSILKGVVDYSEFENVDMVIEAVMEKVPLKQTIFREIEKVCPPHCILATNTSSIDLHVVGAKTRSQDRIVGAHFF</sequence>
<feature type="transmembrane region" description="Helical" evidence="6">
    <location>
        <begin position="99"/>
        <end position="121"/>
    </location>
</feature>
<dbReference type="PANTHER" id="PTHR23309:SF49">
    <property type="entry name" value="PEROXISOMAL BIFUNCTIONAL ENZYME"/>
    <property type="match status" value="1"/>
</dbReference>
<reference evidence="8" key="1">
    <citation type="submission" date="2017-07" db="EMBL/GenBank/DDBJ databases">
        <title>Taro Niue Genome Assembly and Annotation.</title>
        <authorList>
            <person name="Atibalentja N."/>
            <person name="Keating K."/>
            <person name="Fields C.J."/>
        </authorList>
    </citation>
    <scope>NUCLEOTIDE SEQUENCE</scope>
    <source>
        <strain evidence="8">Niue_2</strain>
        <tissue evidence="8">Leaf</tissue>
    </source>
</reference>
<dbReference type="Pfam" id="PF02737">
    <property type="entry name" value="3HCDH_N"/>
    <property type="match status" value="1"/>
</dbReference>
<dbReference type="Gene3D" id="3.90.226.10">
    <property type="entry name" value="2-enoyl-CoA Hydratase, Chain A, domain 1"/>
    <property type="match status" value="1"/>
</dbReference>
<keyword evidence="9" id="KW-1185">Reference proteome</keyword>
<evidence type="ECO:0000259" key="7">
    <source>
        <dbReference type="Pfam" id="PF02737"/>
    </source>
</evidence>
<dbReference type="AlphaFoldDB" id="A0A843V5W9"/>
<evidence type="ECO:0000256" key="6">
    <source>
        <dbReference type="SAM" id="Phobius"/>
    </source>
</evidence>
<comment type="caution">
    <text evidence="8">The sequence shown here is derived from an EMBL/GenBank/DDBJ whole genome shotgun (WGS) entry which is preliminary data.</text>
</comment>
<keyword evidence="6" id="KW-0812">Transmembrane</keyword>
<comment type="pathway">
    <text evidence="1">Lipid metabolism; fatty acid beta-oxidation.</text>
</comment>
<evidence type="ECO:0000256" key="3">
    <source>
        <dbReference type="ARBA" id="ARBA00023235"/>
    </source>
</evidence>
<dbReference type="Proteomes" id="UP000652761">
    <property type="component" value="Unassembled WGS sequence"/>
</dbReference>
<feature type="non-terminal residue" evidence="8">
    <location>
        <position position="304"/>
    </location>
</feature>
<dbReference type="InterPro" id="IPR036291">
    <property type="entry name" value="NAD(P)-bd_dom_sf"/>
</dbReference>
<dbReference type="GO" id="GO:0006635">
    <property type="term" value="P:fatty acid beta-oxidation"/>
    <property type="evidence" value="ECO:0007669"/>
    <property type="project" value="TreeGrafter"/>
</dbReference>
<keyword evidence="2" id="KW-0560">Oxidoreductase</keyword>
<proteinExistence type="predicted"/>
<feature type="non-terminal residue" evidence="8">
    <location>
        <position position="1"/>
    </location>
</feature>
<evidence type="ECO:0000256" key="4">
    <source>
        <dbReference type="ARBA" id="ARBA00023239"/>
    </source>
</evidence>
<keyword evidence="6" id="KW-1133">Transmembrane helix</keyword>
<dbReference type="GO" id="GO:0003857">
    <property type="term" value="F:(3S)-3-hydroxyacyl-CoA dehydrogenase (NAD+) activity"/>
    <property type="evidence" value="ECO:0007669"/>
    <property type="project" value="TreeGrafter"/>
</dbReference>
<evidence type="ECO:0000256" key="2">
    <source>
        <dbReference type="ARBA" id="ARBA00023002"/>
    </source>
</evidence>
<dbReference type="PANTHER" id="PTHR23309">
    <property type="entry name" value="3-HYDROXYACYL-COA DEHYROGENASE"/>
    <property type="match status" value="1"/>
</dbReference>
<protein>
    <recommendedName>
        <fullName evidence="7">3-hydroxyacyl-CoA dehydrogenase NAD binding domain-containing protein</fullName>
    </recommendedName>
</protein>
<dbReference type="GO" id="GO:0016853">
    <property type="term" value="F:isomerase activity"/>
    <property type="evidence" value="ECO:0007669"/>
    <property type="project" value="UniProtKB-KW"/>
</dbReference>
<organism evidence="8 9">
    <name type="scientific">Colocasia esculenta</name>
    <name type="common">Wild taro</name>
    <name type="synonym">Arum esculentum</name>
    <dbReference type="NCBI Taxonomy" id="4460"/>
    <lineage>
        <taxon>Eukaryota</taxon>
        <taxon>Viridiplantae</taxon>
        <taxon>Streptophyta</taxon>
        <taxon>Embryophyta</taxon>
        <taxon>Tracheophyta</taxon>
        <taxon>Spermatophyta</taxon>
        <taxon>Magnoliopsida</taxon>
        <taxon>Liliopsida</taxon>
        <taxon>Araceae</taxon>
        <taxon>Aroideae</taxon>
        <taxon>Colocasieae</taxon>
        <taxon>Colocasia</taxon>
    </lineage>
</organism>
<dbReference type="Gene3D" id="3.40.50.720">
    <property type="entry name" value="NAD(P)-binding Rossmann-like Domain"/>
    <property type="match status" value="1"/>
</dbReference>
<feature type="domain" description="3-hydroxyacyl-CoA dehydrogenase NAD binding" evidence="7">
    <location>
        <begin position="167"/>
        <end position="304"/>
    </location>
</feature>
<dbReference type="SUPFAM" id="SSF51735">
    <property type="entry name" value="NAD(P)-binding Rossmann-fold domains"/>
    <property type="match status" value="1"/>
</dbReference>
<keyword evidence="3" id="KW-0413">Isomerase</keyword>
<evidence type="ECO:0000256" key="1">
    <source>
        <dbReference type="ARBA" id="ARBA00005005"/>
    </source>
</evidence>
<name>A0A843V5W9_COLES</name>
<dbReference type="GO" id="GO:0070403">
    <property type="term" value="F:NAD+ binding"/>
    <property type="evidence" value="ECO:0007669"/>
    <property type="project" value="InterPro"/>
</dbReference>
<keyword evidence="4" id="KW-0456">Lyase</keyword>
<keyword evidence="6" id="KW-0472">Membrane</keyword>
<evidence type="ECO:0000256" key="5">
    <source>
        <dbReference type="ARBA" id="ARBA00023268"/>
    </source>
</evidence>
<dbReference type="EMBL" id="NMUH01001112">
    <property type="protein sequence ID" value="MQL89044.1"/>
    <property type="molecule type" value="Genomic_DNA"/>
</dbReference>
<accession>A0A843V5W9</accession>
<gene>
    <name evidence="8" type="ORF">Taro_021606</name>
</gene>
<dbReference type="FunFam" id="3.40.50.720:FF:000009">
    <property type="entry name" value="Fatty oxidation complex, alpha subunit"/>
    <property type="match status" value="1"/>
</dbReference>
<evidence type="ECO:0000313" key="8">
    <source>
        <dbReference type="EMBL" id="MQL89044.1"/>
    </source>
</evidence>
<keyword evidence="5" id="KW-0511">Multifunctional enzyme</keyword>
<dbReference type="OrthoDB" id="2018133at2759"/>
<dbReference type="GO" id="GO:0005777">
    <property type="term" value="C:peroxisome"/>
    <property type="evidence" value="ECO:0007669"/>
    <property type="project" value="TreeGrafter"/>
</dbReference>
<dbReference type="GO" id="GO:0016829">
    <property type="term" value="F:lyase activity"/>
    <property type="evidence" value="ECO:0007669"/>
    <property type="project" value="UniProtKB-KW"/>
</dbReference>
<dbReference type="InterPro" id="IPR006176">
    <property type="entry name" value="3-OHacyl-CoA_DH_NAD-bd"/>
</dbReference>